<evidence type="ECO:0000313" key="1">
    <source>
        <dbReference type="EMBL" id="CAH8354326.1"/>
    </source>
</evidence>
<reference evidence="1 2" key="1">
    <citation type="submission" date="2022-03" db="EMBL/GenBank/DDBJ databases">
        <authorList>
            <person name="Macdonald S."/>
            <person name="Ahmed S."/>
            <person name="Newling K."/>
        </authorList>
    </citation>
    <scope>NUCLEOTIDE SEQUENCE [LARGE SCALE GENOMIC DNA]</scope>
</reference>
<evidence type="ECO:0000313" key="2">
    <source>
        <dbReference type="Proteomes" id="UP001642260"/>
    </source>
</evidence>
<organism evidence="1 2">
    <name type="scientific">Eruca vesicaria subsp. sativa</name>
    <name type="common">Garden rocket</name>
    <name type="synonym">Eruca sativa</name>
    <dbReference type="NCBI Taxonomy" id="29727"/>
    <lineage>
        <taxon>Eukaryota</taxon>
        <taxon>Viridiplantae</taxon>
        <taxon>Streptophyta</taxon>
        <taxon>Embryophyta</taxon>
        <taxon>Tracheophyta</taxon>
        <taxon>Spermatophyta</taxon>
        <taxon>Magnoliopsida</taxon>
        <taxon>eudicotyledons</taxon>
        <taxon>Gunneridae</taxon>
        <taxon>Pentapetalae</taxon>
        <taxon>rosids</taxon>
        <taxon>malvids</taxon>
        <taxon>Brassicales</taxon>
        <taxon>Brassicaceae</taxon>
        <taxon>Brassiceae</taxon>
        <taxon>Eruca</taxon>
    </lineage>
</organism>
<dbReference type="EMBL" id="CAKOAT010191821">
    <property type="protein sequence ID" value="CAH8354326.1"/>
    <property type="molecule type" value="Genomic_DNA"/>
</dbReference>
<gene>
    <name evidence="1" type="ORF">ERUC_LOCUS20081</name>
</gene>
<dbReference type="Proteomes" id="UP001642260">
    <property type="component" value="Unassembled WGS sequence"/>
</dbReference>
<dbReference type="AlphaFoldDB" id="A0ABC8K9W0"/>
<proteinExistence type="predicted"/>
<keyword evidence="2" id="KW-1185">Reference proteome</keyword>
<protein>
    <submittedName>
        <fullName evidence="1">Uncharacterized protein</fullName>
    </submittedName>
</protein>
<accession>A0ABC8K9W0</accession>
<name>A0ABC8K9W0_ERUVS</name>
<sequence length="108" mass="12004">MSLFDSQAVKFHNQLESMRVDPRVVVATSMNPKLVGGNSCKGESLLQVGIRKYWAYISMDELSDFVITAPSQTSDGTMLPAQAMPRNFNALSHVSRVFLAKIQAQRQN</sequence>
<comment type="caution">
    <text evidence="1">The sequence shown here is derived from an EMBL/GenBank/DDBJ whole genome shotgun (WGS) entry which is preliminary data.</text>
</comment>